<dbReference type="OrthoDB" id="9784339at2"/>
<dbReference type="PANTHER" id="PTHR11717">
    <property type="entry name" value="LOW MOLECULAR WEIGHT PROTEIN TYROSINE PHOSPHATASE"/>
    <property type="match status" value="1"/>
</dbReference>
<dbReference type="PANTHER" id="PTHR11717:SF31">
    <property type="entry name" value="LOW MOLECULAR WEIGHT PROTEIN-TYROSINE-PHOSPHATASE ETP-RELATED"/>
    <property type="match status" value="1"/>
</dbReference>
<keyword evidence="7" id="KW-1185">Reference proteome</keyword>
<keyword evidence="2" id="KW-0378">Hydrolase</keyword>
<feature type="domain" description="Phosphotyrosine protein phosphatase I" evidence="5">
    <location>
        <begin position="2"/>
        <end position="188"/>
    </location>
</feature>
<evidence type="ECO:0000259" key="5">
    <source>
        <dbReference type="SMART" id="SM00226"/>
    </source>
</evidence>
<dbReference type="InterPro" id="IPR036196">
    <property type="entry name" value="Ptyr_pPase_sf"/>
</dbReference>
<sequence>MKRILFVCTGNTCRSPMAEAIMRDRAASRSMNLEIRSAGVSTVDGLPISANAAETLRRKRVSHEGASRALGKSFVEWADLILTMTSAHKRGLIGRFPEAIDKTHTLMEYAALSADTVADLEELERLYTEWQMKQALGQQMPEAERSRMLELEKRIPNFDIADPFGGPLQVYESCAAEIEAAVDKLLDKLGEAGTER</sequence>
<feature type="active site" description="Proton donor" evidence="4">
    <location>
        <position position="119"/>
    </location>
</feature>
<dbReference type="SUPFAM" id="SSF52788">
    <property type="entry name" value="Phosphotyrosine protein phosphatases I"/>
    <property type="match status" value="1"/>
</dbReference>
<dbReference type="STRING" id="717606.PaecuDRAFT_4104"/>
<proteinExistence type="inferred from homology"/>
<feature type="active site" description="Nucleophile" evidence="4">
    <location>
        <position position="8"/>
    </location>
</feature>
<dbReference type="CDD" id="cd16344">
    <property type="entry name" value="LMWPAP"/>
    <property type="match status" value="1"/>
</dbReference>
<feature type="active site" evidence="4">
    <location>
        <position position="14"/>
    </location>
</feature>
<dbReference type="EMBL" id="AEDD01000012">
    <property type="protein sequence ID" value="EFM09101.1"/>
    <property type="molecule type" value="Genomic_DNA"/>
</dbReference>
<evidence type="ECO:0000256" key="3">
    <source>
        <dbReference type="ARBA" id="ARBA00022912"/>
    </source>
</evidence>
<dbReference type="Proteomes" id="UP000005387">
    <property type="component" value="Unassembled WGS sequence"/>
</dbReference>
<dbReference type="GO" id="GO:0004725">
    <property type="term" value="F:protein tyrosine phosphatase activity"/>
    <property type="evidence" value="ECO:0007669"/>
    <property type="project" value="InterPro"/>
</dbReference>
<gene>
    <name evidence="6" type="ORF">PaecuDRAFT_4104</name>
</gene>
<dbReference type="InterPro" id="IPR023485">
    <property type="entry name" value="Ptyr_pPase"/>
</dbReference>
<evidence type="ECO:0000256" key="1">
    <source>
        <dbReference type="ARBA" id="ARBA00011063"/>
    </source>
</evidence>
<dbReference type="Pfam" id="PF01451">
    <property type="entry name" value="LMWPc"/>
    <property type="match status" value="1"/>
</dbReference>
<protein>
    <submittedName>
        <fullName evidence="6">Protein tyrosine phosphatase</fullName>
    </submittedName>
</protein>
<dbReference type="SMART" id="SM00226">
    <property type="entry name" value="LMWPc"/>
    <property type="match status" value="1"/>
</dbReference>
<keyword evidence="3" id="KW-0904">Protein phosphatase</keyword>
<evidence type="ECO:0000256" key="4">
    <source>
        <dbReference type="PIRSR" id="PIRSR617867-1"/>
    </source>
</evidence>
<evidence type="ECO:0000313" key="7">
    <source>
        <dbReference type="Proteomes" id="UP000005387"/>
    </source>
</evidence>
<dbReference type="eggNOG" id="COG0394">
    <property type="taxonomic scope" value="Bacteria"/>
</dbReference>
<evidence type="ECO:0000256" key="2">
    <source>
        <dbReference type="ARBA" id="ARBA00022801"/>
    </source>
</evidence>
<dbReference type="AlphaFoldDB" id="E0IEL3"/>
<dbReference type="Gene3D" id="3.40.50.2300">
    <property type="match status" value="1"/>
</dbReference>
<organism evidence="6 7">
    <name type="scientific">Paenibacillus curdlanolyticus YK9</name>
    <dbReference type="NCBI Taxonomy" id="717606"/>
    <lineage>
        <taxon>Bacteria</taxon>
        <taxon>Bacillati</taxon>
        <taxon>Bacillota</taxon>
        <taxon>Bacilli</taxon>
        <taxon>Bacillales</taxon>
        <taxon>Paenibacillaceae</taxon>
        <taxon>Paenibacillus</taxon>
    </lineage>
</organism>
<name>E0IEL3_9BACL</name>
<evidence type="ECO:0000313" key="6">
    <source>
        <dbReference type="EMBL" id="EFM09101.1"/>
    </source>
</evidence>
<comment type="similarity">
    <text evidence="1">Belongs to the low molecular weight phosphotyrosine protein phosphatase family.</text>
</comment>
<dbReference type="PRINTS" id="PR00719">
    <property type="entry name" value="LMWPTPASE"/>
</dbReference>
<accession>E0IEL3</accession>
<dbReference type="InterPro" id="IPR050438">
    <property type="entry name" value="LMW_PTPase"/>
</dbReference>
<dbReference type="InterPro" id="IPR017867">
    <property type="entry name" value="Tyr_phospatase_low_mol_wt"/>
</dbReference>
<reference evidence="6 7" key="1">
    <citation type="submission" date="2010-07" db="EMBL/GenBank/DDBJ databases">
        <title>The draft genome of Paenibacillus curdlanolyticus YK9.</title>
        <authorList>
            <consortium name="US DOE Joint Genome Institute (JGI-PGF)"/>
            <person name="Lucas S."/>
            <person name="Copeland A."/>
            <person name="Lapidus A."/>
            <person name="Cheng J.-F."/>
            <person name="Bruce D."/>
            <person name="Goodwin L."/>
            <person name="Pitluck S."/>
            <person name="Land M.L."/>
            <person name="Hauser L."/>
            <person name="Chang Y.-J."/>
            <person name="Jeffries C."/>
            <person name="Anderson I.J."/>
            <person name="Johnson E."/>
            <person name="Loganathan U."/>
            <person name="Mulhopadhyay B."/>
            <person name="Kyrpides N."/>
            <person name="Woyke T.J."/>
        </authorList>
    </citation>
    <scope>NUCLEOTIDE SEQUENCE [LARGE SCALE GENOMIC DNA]</scope>
    <source>
        <strain evidence="6 7">YK9</strain>
    </source>
</reference>
<dbReference type="RefSeq" id="WP_006040087.1">
    <property type="nucleotide sequence ID" value="NZ_AEDD01000012.1"/>
</dbReference>